<dbReference type="SMART" id="SM00165">
    <property type="entry name" value="UBA"/>
    <property type="match status" value="1"/>
</dbReference>
<dbReference type="PANTHER" id="PTHR24006:SF827">
    <property type="entry name" value="UBIQUITIN CARBOXYL-TERMINAL HYDROLASE 34"/>
    <property type="match status" value="1"/>
</dbReference>
<feature type="compositionally biased region" description="Basic and acidic residues" evidence="11">
    <location>
        <begin position="3141"/>
        <end position="3158"/>
    </location>
</feature>
<feature type="domain" description="USP" evidence="13">
    <location>
        <begin position="1974"/>
        <end position="2373"/>
    </location>
</feature>
<proteinExistence type="inferred from homology"/>
<dbReference type="GO" id="GO:0005634">
    <property type="term" value="C:nucleus"/>
    <property type="evidence" value="ECO:0007669"/>
    <property type="project" value="TreeGrafter"/>
</dbReference>
<dbReference type="GO" id="GO:0004843">
    <property type="term" value="F:cysteine-type deubiquitinase activity"/>
    <property type="evidence" value="ECO:0007669"/>
    <property type="project" value="UniProtKB-EC"/>
</dbReference>
<keyword evidence="6" id="KW-0863">Zinc-finger</keyword>
<feature type="region of interest" description="Disordered" evidence="11">
    <location>
        <begin position="3091"/>
        <end position="3158"/>
    </location>
</feature>
<dbReference type="Gene3D" id="2.30.30.380">
    <property type="entry name" value="Zn-finger domain of Sec23/24"/>
    <property type="match status" value="1"/>
</dbReference>
<evidence type="ECO:0000256" key="2">
    <source>
        <dbReference type="ARBA" id="ARBA00009085"/>
    </source>
</evidence>
<evidence type="ECO:0000256" key="6">
    <source>
        <dbReference type="ARBA" id="ARBA00022771"/>
    </source>
</evidence>
<dbReference type="Gene3D" id="3.90.70.10">
    <property type="entry name" value="Cysteine proteinases"/>
    <property type="match status" value="1"/>
</dbReference>
<dbReference type="EC" id="3.4.19.12" evidence="3"/>
<name>A0A7S0H1F8_9EUKA</name>
<keyword evidence="7" id="KW-0833">Ubl conjugation pathway</keyword>
<feature type="domain" description="UBA" evidence="12">
    <location>
        <begin position="3288"/>
        <end position="3334"/>
    </location>
</feature>
<feature type="compositionally biased region" description="Polar residues" evidence="11">
    <location>
        <begin position="3035"/>
        <end position="3045"/>
    </location>
</feature>
<dbReference type="PROSITE" id="PS50030">
    <property type="entry name" value="UBA"/>
    <property type="match status" value="1"/>
</dbReference>
<dbReference type="PROSITE" id="PS00972">
    <property type="entry name" value="USP_1"/>
    <property type="match status" value="1"/>
</dbReference>
<dbReference type="PROSITE" id="PS50235">
    <property type="entry name" value="USP_3"/>
    <property type="match status" value="1"/>
</dbReference>
<accession>A0A7S0H1F8</accession>
<dbReference type="PROSITE" id="PS00973">
    <property type="entry name" value="USP_2"/>
    <property type="match status" value="1"/>
</dbReference>
<feature type="region of interest" description="Disordered" evidence="11">
    <location>
        <begin position="2245"/>
        <end position="2266"/>
    </location>
</feature>
<evidence type="ECO:0000313" key="14">
    <source>
        <dbReference type="EMBL" id="CAD8459623.1"/>
    </source>
</evidence>
<feature type="compositionally biased region" description="Low complexity" evidence="11">
    <location>
        <begin position="2735"/>
        <end position="2746"/>
    </location>
</feature>
<evidence type="ECO:0000256" key="7">
    <source>
        <dbReference type="ARBA" id="ARBA00022786"/>
    </source>
</evidence>
<evidence type="ECO:0000259" key="12">
    <source>
        <dbReference type="PROSITE" id="PS50030"/>
    </source>
</evidence>
<evidence type="ECO:0000256" key="8">
    <source>
        <dbReference type="ARBA" id="ARBA00022801"/>
    </source>
</evidence>
<dbReference type="EMBL" id="HBEM01027282">
    <property type="protein sequence ID" value="CAD8459623.1"/>
    <property type="molecule type" value="Transcribed_RNA"/>
</dbReference>
<dbReference type="PANTHER" id="PTHR24006">
    <property type="entry name" value="UBIQUITIN CARBOXYL-TERMINAL HYDROLASE"/>
    <property type="match status" value="1"/>
</dbReference>
<evidence type="ECO:0000256" key="5">
    <source>
        <dbReference type="ARBA" id="ARBA00022723"/>
    </source>
</evidence>
<dbReference type="InterPro" id="IPR015940">
    <property type="entry name" value="UBA"/>
</dbReference>
<sequence length="3337" mass="379397">MQAPQPTGGPGPPSLETFTERCKQIIGLVRNVKMDTGKVVEKVESFLVMCRDTPLAESHQFQLTKSFLLPCVSALMNRKLEGKHLIPAVSKAIHLVADLAIKYLDSDSIQLLEALSVSLNKNRQFYTKYGNDRPLHNRDWPKHTTPTRDDEFGASIEEGKWLDVYAEHLGTWQNAHVLSVEGGNVTIQFQDEKTICVHKTSQLLAKFGTKTHAVASRNNASFPSSLKKGDRVRVRDDKPNPPEWKEGRITQITPRPGMEDLLTIELEGGKSTFKLGRNSDKMMHILSLTTLPSGTPAQIPSTSPILAPFPPDNEHYRVTADEVTVLSTPQVNGFHRGKLTKGTKIRAISRKGRWIQVNIRTEIGLEDGWCSVKALDGSTQIQIVPFSELEDLKKVSVQQLSNSKTPVGTSESASKLKQIDSLPEMALDNKVKSNGDWPWGLYYNFRYFVGKHGLEAIIDRIERTTASIERKRGRRGEEENHQDFKKTSGQESKDTKKISKDSKINPRQKAVSARVLQKLVGLFAMEGRILSSAYARRIVPRFHTALLTCVSIMTPDQVRGLTKVGVSEMELDLVKILKTIYSEALATCYGFEFGLASGLKRLESQNIERRLNGLEHISEALSSLSTHDFWPQLEICRWIESHRVVQQCFGPTTGHPELMRGCLPILKLLMGDKSHFSQEITLLLWEMTVRVGLGENSGREQIMEIWKEFSWKFGDRQVSGLMTLFEKLTRDQLTPWLMKLMVFLLQTCDPSPPTCKRAIVLLWTIAQDNSGAPERQQQEACASLKALADRDRTIHGLEDHILEMCIKSLKAHDSASMALQMMRRVIQKYEEVSPAGQAEDQSQSRVIEWLDNSHKLIPLLLDDISHFRESFLLEHQPPPDEGKAKEVKVRQGKVKVSLKLGGYLRLGPEKRAWFVSNITTRLNFIWFILSRSRLTLSMEVIESLWWQLHDQAYFALEREKFFLWIDRAVREGQGNYPMFNSEMCKAIFINLFLKKLDHAHLGSKGYFCFEHYFLYTNKKEQRIKERSRDHWEVVRLPLHGMDMLWRIVTNVPDTSLKVLSASIRLLNNIHNNLCPALLPKLGEIRSNYIKTCMHNFESHRRDGNEAKLLRCVTLLNRLLDTSESRGVALQRFSEARSHGGLLAGRPVQMTVWNTDKRYAPSCVRMKIENVHNHTTLWEVRKAIAERMRLEPVELEMKHHGKVFASNCNSRLLKQLPIRNPVVFHVCKSKKAETSQYNLLGPDYKMIPELVNALSRIFENFARHRIKREVEGEEEDGQRKRVIHEENVMNPTDLRDYLQKTGFDKRQAENETWSILRDHGGHKQDFLTLHGFFAYYDTLCRRNTFEHVWEDLTIHGFRHDLLTHHDAEEIREKYTENVCLLPRTLIVNDKAVFRILLSSLETNPSTAEDTWNLLQRLPTHPPIFQNLKNLTLPPQSEATDATKTPVTTCRWDKLIPVRFSYEMMYHLQVVQFLMSPRDTLALSRRVVCVDVKGKGLGGDTKIAKSPDKSDGLQQSVAWRRSFFSRGGYEYLYRMLALVSRTPSPVIFKSRKGDQKTGRRAFTMTDPGYLSMECLLMYIFLSLTLEAIIQAREISQETLVTLDDGLRFFLGAPIGRSRSSSVGYASAELPDSKGKGWRVWKGYVFAKVARMMKEPAIDSQMADTLLQRVNWANLQEIVLGALLTAGLSVERNILRFERLVENGMFLWCACMLADPPRFFPSVYKYMTDSTTSPNPVITNFLNNRHSQKVRALTAGAILTVCHLACTTKYIATALDAVQVENPHSFFVRWLFDSILQGKEEKGDRHQKPMFDEQCHLLAALIQISPGTLKIDQCASGQASLSAMVVRVMRFLRSHKSTESSKQGQRVDRLLSGMLDVLTELVKNPMLKEMKATCKPFIKELFEEFLFSDPKTDKMVKCCTKRSRRSCFKLLGELMRGCSENFRVVLDLTLEQHKGMKRLSGWENDIGQLTISDQKFVGLKNMGATCYMNSVLQQLYMTSRLRYGILLTRLGARESTVDSDGRSDAKAVDSVVSVGPDRKEECKVNLNSSPKEEKKEKDKAPGDGLLRQLQVMFGFLTQSERNVFDMNNFCKVYQDPDGKVINHHHQCDAQEFLSNFLSLLEKQLEPTPQKHLVKASLMGTLCDHHIRLSDNRIIQEKKQDFLTISLQVQGLTTLQESLRSFVSGEVLQGAKPRRKAMCLGRLPNTLILHLNRFTINMKTFQHEKLHHRFEFPVDIDLYPYTQQGLGRMNTKLNDSDKKDSGEEKKAAKRSVSMVDKLERSRYHYHLVGVVVHKGTAETGHYYSIIQARTTRDGKPLEPKWVKFDDNHTLPFDVSKISEECYGEGEPTSDKDAFGIYWNDFEHPKRATAYMLVYERDYPLSDKQLSEQVKAMQKESKEAEEGNEEEKTKSQRNRAEEEGKEDKGVDGGAEGKQKEKEEELYHGVTTSAFSTPVKDLIPPEVLDQVIVDNRQLVSDREIFCQSYYRFFADFFLQLRPRMTGIGRKVYDRTLLSVFRFMHNVIARSRHHASYPVVAEHLKKLLIDDPQGCEILLDTMANDPKEVASFAVICRSLPIQRGFLELVLGALVVHSRHHIKEIRDHMLKSMYGRIKKDDIKNTPACVRVVHLFVSIVRQVRDNWVRMREFFNVLLSLVIEVPFFIPILITSPFSKNKLLPDLLALSTHEYPIIASRANQPKLTCLLPLLAMLLRCCSTPKDDYKLHQNHNSANHIPNPKAQKDSTTTAGTPAATAGSDSKSEPEDEDIRVEDMTPIPYRMAGLRQDLVSVELIKCCEYDSKAVSEIVCHWIKDNRDFSVVDRLMDAIEKSPIPLLKPIFDITHSVLSLKDTYQSYRIHMFLGNPGPESDQGMVLILQKASMAQQSTAANNGKNKVRELANHLIWLGSHSKVVGMAMAQNSSFCTGLMQCLRYTIEDEGLLSRFVKLAESYGASLSTLDKEVFVWNCRACTYENPPGKSQCDICQQYRFEDRQLVEALHTHRQAWRKAMIVSTAMAYYNKFQIQWQDPSDGAEETLPTRCIREIRQNSTQNEGSVPSNPPESKLEEQSAQINSVKGSTGSMGSVASEVEHRDPNALALVPLKNASGPSAESGKAGTDSPRIMTGSRSQNSKIRAPTPVRASPMRINPAAESNDWKPSKRSKRPIEIKSIDAKEHQGTRKVRVFAPLKWVEGEDVDFFLPELGRWVDAIIITVNNEGKVLFRFADELKQKPTWRTHGHEHVQPRGSQNRLISVPVTKAKVVDTMSSEMVSYPRPAVAVPGSKQSLPPLFGPGEVTNVATPVDLKSVFREQLAQLTCMGFSDEAKNVEALQQANGDVQAAINELLPLDLG</sequence>
<dbReference type="InterPro" id="IPR028889">
    <property type="entry name" value="USP"/>
</dbReference>
<dbReference type="PROSITE" id="PS01358">
    <property type="entry name" value="ZF_RANBP2_1"/>
    <property type="match status" value="1"/>
</dbReference>
<feature type="region of interest" description="Disordered" evidence="11">
    <location>
        <begin position="2036"/>
        <end position="2058"/>
    </location>
</feature>
<gene>
    <name evidence="14" type="ORF">LAMO00422_LOCUS18577</name>
</gene>
<feature type="region of interest" description="Disordered" evidence="11">
    <location>
        <begin position="2717"/>
        <end position="2760"/>
    </location>
</feature>
<evidence type="ECO:0000256" key="1">
    <source>
        <dbReference type="ARBA" id="ARBA00000707"/>
    </source>
</evidence>
<evidence type="ECO:0000256" key="4">
    <source>
        <dbReference type="ARBA" id="ARBA00022670"/>
    </source>
</evidence>
<feature type="region of interest" description="Disordered" evidence="11">
    <location>
        <begin position="469"/>
        <end position="506"/>
    </location>
</feature>
<dbReference type="InterPro" id="IPR001876">
    <property type="entry name" value="Znf_RanBP2"/>
</dbReference>
<feature type="compositionally biased region" description="Basic and acidic residues" evidence="11">
    <location>
        <begin position="475"/>
        <end position="504"/>
    </location>
</feature>
<comment type="similarity">
    <text evidence="2">Belongs to the peptidase C19 family.</text>
</comment>
<dbReference type="InterPro" id="IPR050164">
    <property type="entry name" value="Peptidase_C19"/>
</dbReference>
<dbReference type="Pfam" id="PF00443">
    <property type="entry name" value="UCH"/>
    <property type="match status" value="1"/>
</dbReference>
<feature type="compositionally biased region" description="Basic and acidic residues" evidence="11">
    <location>
        <begin position="2250"/>
        <end position="2262"/>
    </location>
</feature>
<evidence type="ECO:0000256" key="3">
    <source>
        <dbReference type="ARBA" id="ARBA00012759"/>
    </source>
</evidence>
<keyword evidence="4" id="KW-0645">Protease</keyword>
<keyword evidence="5" id="KW-0479">Metal-binding</keyword>
<dbReference type="InterPro" id="IPR018200">
    <property type="entry name" value="USP_CS"/>
</dbReference>
<dbReference type="GO" id="GO:0016579">
    <property type="term" value="P:protein deubiquitination"/>
    <property type="evidence" value="ECO:0007669"/>
    <property type="project" value="InterPro"/>
</dbReference>
<keyword evidence="9" id="KW-0788">Thiol protease</keyword>
<keyword evidence="8" id="KW-0378">Hydrolase</keyword>
<dbReference type="GO" id="GO:0006508">
    <property type="term" value="P:proteolysis"/>
    <property type="evidence" value="ECO:0007669"/>
    <property type="project" value="UniProtKB-KW"/>
</dbReference>
<feature type="compositionally biased region" description="Basic and acidic residues" evidence="11">
    <location>
        <begin position="2388"/>
        <end position="2435"/>
    </location>
</feature>
<comment type="catalytic activity">
    <reaction evidence="1">
        <text>Thiol-dependent hydrolysis of ester, thioester, amide, peptide and isopeptide bonds formed by the C-terminal Gly of ubiquitin (a 76-residue protein attached to proteins as an intracellular targeting signal).</text>
        <dbReference type="EC" id="3.4.19.12"/>
    </reaction>
</comment>
<dbReference type="Pfam" id="PF00627">
    <property type="entry name" value="UBA"/>
    <property type="match status" value="1"/>
</dbReference>
<evidence type="ECO:0000256" key="10">
    <source>
        <dbReference type="ARBA" id="ARBA00022833"/>
    </source>
</evidence>
<evidence type="ECO:0000256" key="11">
    <source>
        <dbReference type="SAM" id="MobiDB-lite"/>
    </source>
</evidence>
<evidence type="ECO:0000256" key="9">
    <source>
        <dbReference type="ARBA" id="ARBA00022807"/>
    </source>
</evidence>
<dbReference type="Gene3D" id="1.10.8.10">
    <property type="entry name" value="DNA helicase RuvA subunit, C-terminal domain"/>
    <property type="match status" value="1"/>
</dbReference>
<protein>
    <recommendedName>
        <fullName evidence="3">ubiquitinyl hydrolase 1</fullName>
        <ecNumber evidence="3">3.4.19.12</ecNumber>
    </recommendedName>
</protein>
<dbReference type="SUPFAM" id="SSF90209">
    <property type="entry name" value="Ran binding protein zinc finger-like"/>
    <property type="match status" value="1"/>
</dbReference>
<dbReference type="Pfam" id="PF25010">
    <property type="entry name" value="ARM_UBP24_USP9X-Y"/>
    <property type="match status" value="1"/>
</dbReference>
<dbReference type="SUPFAM" id="SSF46934">
    <property type="entry name" value="UBA-like"/>
    <property type="match status" value="1"/>
</dbReference>
<dbReference type="InterPro" id="IPR038765">
    <property type="entry name" value="Papain-like_cys_pep_sf"/>
</dbReference>
<evidence type="ECO:0000259" key="13">
    <source>
        <dbReference type="PROSITE" id="PS50235"/>
    </source>
</evidence>
<organism evidence="14">
    <name type="scientific">Amorphochlora amoebiformis</name>
    <dbReference type="NCBI Taxonomy" id="1561963"/>
    <lineage>
        <taxon>Eukaryota</taxon>
        <taxon>Sar</taxon>
        <taxon>Rhizaria</taxon>
        <taxon>Cercozoa</taxon>
        <taxon>Chlorarachniophyceae</taxon>
        <taxon>Amorphochlora</taxon>
    </lineage>
</organism>
<dbReference type="GO" id="GO:0008270">
    <property type="term" value="F:zinc ion binding"/>
    <property type="evidence" value="ECO:0007669"/>
    <property type="project" value="UniProtKB-KW"/>
</dbReference>
<dbReference type="SUPFAM" id="SSF54001">
    <property type="entry name" value="Cysteine proteinases"/>
    <property type="match status" value="1"/>
</dbReference>
<dbReference type="InterPro" id="IPR001394">
    <property type="entry name" value="Peptidase_C19_UCH"/>
</dbReference>
<dbReference type="InterPro" id="IPR056850">
    <property type="entry name" value="ARM_UBP34_24_USP9X_Y"/>
</dbReference>
<dbReference type="InterPro" id="IPR009060">
    <property type="entry name" value="UBA-like_sf"/>
</dbReference>
<dbReference type="SUPFAM" id="SSF48371">
    <property type="entry name" value="ARM repeat"/>
    <property type="match status" value="1"/>
</dbReference>
<keyword evidence="10" id="KW-0862">Zinc</keyword>
<feature type="compositionally biased region" description="Basic and acidic residues" evidence="11">
    <location>
        <begin position="2047"/>
        <end position="2058"/>
    </location>
</feature>
<feature type="region of interest" description="Disordered" evidence="11">
    <location>
        <begin position="2382"/>
        <end position="2435"/>
    </location>
</feature>
<feature type="region of interest" description="Disordered" evidence="11">
    <location>
        <begin position="3034"/>
        <end position="3078"/>
    </location>
</feature>
<dbReference type="InterPro" id="IPR016024">
    <property type="entry name" value="ARM-type_fold"/>
</dbReference>
<reference evidence="14" key="1">
    <citation type="submission" date="2021-01" db="EMBL/GenBank/DDBJ databases">
        <authorList>
            <person name="Corre E."/>
            <person name="Pelletier E."/>
            <person name="Niang G."/>
            <person name="Scheremetjew M."/>
            <person name="Finn R."/>
            <person name="Kale V."/>
            <person name="Holt S."/>
            <person name="Cochrane G."/>
            <person name="Meng A."/>
            <person name="Brown T."/>
            <person name="Cohen L."/>
        </authorList>
    </citation>
    <scope>NUCLEOTIDE SEQUENCE</scope>
    <source>
        <strain evidence="14">CCMP2058</strain>
    </source>
</reference>
<dbReference type="InterPro" id="IPR036443">
    <property type="entry name" value="Znf_RanBP2_sf"/>
</dbReference>
<feature type="compositionally biased region" description="Polar residues" evidence="11">
    <location>
        <begin position="3056"/>
        <end position="3072"/>
    </location>
</feature>
<dbReference type="GO" id="GO:0005829">
    <property type="term" value="C:cytosol"/>
    <property type="evidence" value="ECO:0007669"/>
    <property type="project" value="TreeGrafter"/>
</dbReference>